<protein>
    <submittedName>
        <fullName evidence="2">Uncharacterized protein</fullName>
    </submittedName>
</protein>
<feature type="transmembrane region" description="Helical" evidence="1">
    <location>
        <begin position="62"/>
        <end position="90"/>
    </location>
</feature>
<accession>A0A6B0V0W0</accession>
<evidence type="ECO:0000256" key="1">
    <source>
        <dbReference type="SAM" id="Phobius"/>
    </source>
</evidence>
<keyword evidence="1" id="KW-1133">Transmembrane helix</keyword>
<evidence type="ECO:0000313" key="2">
    <source>
        <dbReference type="EMBL" id="MXU95434.1"/>
    </source>
</evidence>
<sequence>MVAEEAAVRRDTVLLLVHAFPVAVVAVVIAAVVTVALAVCRKWRTLGRFGFVITRVELQHRFLVLLGLGVVLVGLSGGELLAALLAVAAIRGCFAGGQREDPPLKLFGRHRRKGGYLPFQVIPVPVAFVVAPLKLRIGENHLARQTCVLRRHDSCNLWPKCDFLACLFRGNTRHCSTRMRSRLCAI</sequence>
<keyword evidence="1" id="KW-0472">Membrane</keyword>
<reference evidence="2" key="1">
    <citation type="submission" date="2019-12" db="EMBL/GenBank/DDBJ databases">
        <title>An insight into the sialome of adult female Ixodes ricinus ticks feeding for 6 days.</title>
        <authorList>
            <person name="Perner J."/>
            <person name="Ribeiro J.M.C."/>
        </authorList>
    </citation>
    <scope>NUCLEOTIDE SEQUENCE</scope>
    <source>
        <strain evidence="2">Semi-engorged</strain>
        <tissue evidence="2">Salivary glands</tissue>
    </source>
</reference>
<name>A0A6B0V0W0_IXORI</name>
<proteinExistence type="predicted"/>
<dbReference type="EMBL" id="GIFC01013351">
    <property type="protein sequence ID" value="MXU95434.1"/>
    <property type="molecule type" value="Transcribed_RNA"/>
</dbReference>
<organism evidence="2">
    <name type="scientific">Ixodes ricinus</name>
    <name type="common">Common tick</name>
    <name type="synonym">Acarus ricinus</name>
    <dbReference type="NCBI Taxonomy" id="34613"/>
    <lineage>
        <taxon>Eukaryota</taxon>
        <taxon>Metazoa</taxon>
        <taxon>Ecdysozoa</taxon>
        <taxon>Arthropoda</taxon>
        <taxon>Chelicerata</taxon>
        <taxon>Arachnida</taxon>
        <taxon>Acari</taxon>
        <taxon>Parasitiformes</taxon>
        <taxon>Ixodida</taxon>
        <taxon>Ixodoidea</taxon>
        <taxon>Ixodidae</taxon>
        <taxon>Ixodinae</taxon>
        <taxon>Ixodes</taxon>
    </lineage>
</organism>
<feature type="transmembrane region" description="Helical" evidence="1">
    <location>
        <begin position="20"/>
        <end position="41"/>
    </location>
</feature>
<dbReference type="AlphaFoldDB" id="A0A6B0V0W0"/>
<keyword evidence="1" id="KW-0812">Transmembrane</keyword>